<dbReference type="EMBL" id="RKLQ01000004">
    <property type="protein sequence ID" value="MBX0305576.1"/>
    <property type="molecule type" value="Genomic_DNA"/>
</dbReference>
<dbReference type="AlphaFoldDB" id="A0A8J8C9F9"/>
<organism evidence="1 2">
    <name type="scientific">Haloarcula salinisoli</name>
    <dbReference type="NCBI Taxonomy" id="2487746"/>
    <lineage>
        <taxon>Archaea</taxon>
        <taxon>Methanobacteriati</taxon>
        <taxon>Methanobacteriota</taxon>
        <taxon>Stenosarchaea group</taxon>
        <taxon>Halobacteria</taxon>
        <taxon>Halobacteriales</taxon>
        <taxon>Haloarculaceae</taxon>
        <taxon>Haloarcula</taxon>
    </lineage>
</organism>
<protein>
    <submittedName>
        <fullName evidence="1">STAS/SEC14 domain-containing protein</fullName>
    </submittedName>
</protein>
<proteinExistence type="predicted"/>
<dbReference type="SUPFAM" id="SSF52091">
    <property type="entry name" value="SpoIIaa-like"/>
    <property type="match status" value="1"/>
</dbReference>
<dbReference type="Pfam" id="PF11964">
    <property type="entry name" value="SpoIIAA-like"/>
    <property type="match status" value="1"/>
</dbReference>
<gene>
    <name evidence="1" type="ORF">EGD98_18185</name>
</gene>
<evidence type="ECO:0000313" key="1">
    <source>
        <dbReference type="EMBL" id="MBX0305576.1"/>
    </source>
</evidence>
<comment type="caution">
    <text evidence="1">The sequence shown here is derived from an EMBL/GenBank/DDBJ whole genome shotgun (WGS) entry which is preliminary data.</text>
</comment>
<reference evidence="1" key="1">
    <citation type="submission" date="2021-06" db="EMBL/GenBank/DDBJ databases">
        <title>Halomicroarcula sp. F24A a new haloarchaeum isolated from saline soil.</title>
        <authorList>
            <person name="Duran-Viseras A."/>
            <person name="Sanchez-Porro C."/>
            <person name="Ventosa A."/>
        </authorList>
    </citation>
    <scope>NUCLEOTIDE SEQUENCE</scope>
    <source>
        <strain evidence="1">F24A</strain>
    </source>
</reference>
<sequence>MYELLEATENNVIALQMHNGTRSGYQEFYELLSEKTSQYGAIHVYEETTDWTVWTFLTHLTGLIPDLRYGSEFAIKRYAAVGDNVWARLLYELWKVIRPLWPVAPTEMRYFDVDDRDEALRWVKFGEIV</sequence>
<dbReference type="InterPro" id="IPR021866">
    <property type="entry name" value="SpoIIAA-like"/>
</dbReference>
<dbReference type="Proteomes" id="UP000783863">
    <property type="component" value="Unassembled WGS sequence"/>
</dbReference>
<name>A0A8J8C9F9_9EURY</name>
<dbReference type="RefSeq" id="WP_220589790.1">
    <property type="nucleotide sequence ID" value="NZ_RKLQ01000004.1"/>
</dbReference>
<dbReference type="InterPro" id="IPR036513">
    <property type="entry name" value="STAS_dom_sf"/>
</dbReference>
<accession>A0A8J8C9F9</accession>
<dbReference type="InterPro" id="IPR038396">
    <property type="entry name" value="SpoIIAA-like_sf"/>
</dbReference>
<dbReference type="Gene3D" id="3.40.50.10600">
    <property type="entry name" value="SpoIIaa-like domains"/>
    <property type="match status" value="1"/>
</dbReference>
<evidence type="ECO:0000313" key="2">
    <source>
        <dbReference type="Proteomes" id="UP000783863"/>
    </source>
</evidence>
<keyword evidence="2" id="KW-1185">Reference proteome</keyword>